<accession>A0AA36FEU4</accession>
<evidence type="ECO:0000256" key="2">
    <source>
        <dbReference type="PROSITE-ProRule" id="PRU00500"/>
    </source>
</evidence>
<feature type="transmembrane region" description="Helical" evidence="3">
    <location>
        <begin position="65"/>
        <end position="84"/>
    </location>
</feature>
<evidence type="ECO:0000313" key="6">
    <source>
        <dbReference type="Proteomes" id="UP001162480"/>
    </source>
</evidence>
<comment type="caution">
    <text evidence="2">Lacks conserved residue(s) required for the propagation of feature annotation.</text>
</comment>
<dbReference type="Pfam" id="PF00086">
    <property type="entry name" value="Thyroglobulin_1"/>
    <property type="match status" value="2"/>
</dbReference>
<dbReference type="InterPro" id="IPR000716">
    <property type="entry name" value="Thyroglobulin_1"/>
</dbReference>
<keyword evidence="1 2" id="KW-1015">Disulfide bond</keyword>
<feature type="domain" description="Thyroglobulin type-1" evidence="4">
    <location>
        <begin position="141"/>
        <end position="203"/>
    </location>
</feature>
<reference evidence="5" key="1">
    <citation type="submission" date="2023-08" db="EMBL/GenBank/DDBJ databases">
        <authorList>
            <person name="Alioto T."/>
            <person name="Alioto T."/>
            <person name="Gomez Garrido J."/>
        </authorList>
    </citation>
    <scope>NUCLEOTIDE SEQUENCE</scope>
</reference>
<sequence length="208" mass="23409">MTKKYFCDIAPVSHLLRVKYLSALTLDIKSFFNNGRITWQVIMIDLLRKSNSIDVFKHQTRHLHFAMKLLLIILSSVVVATQAITCAQYRLVTFSNDFPACEKDGSYSRLQCKGPICFCFTSAGHFVEDLFVNKTDSVGMDCNCAAEKAESKLRGENSKLYRCLPNGNYDKVQCQADSCYCVNSKGIQEGDSVPVASMHTLPCYENRS</sequence>
<evidence type="ECO:0000256" key="3">
    <source>
        <dbReference type="SAM" id="Phobius"/>
    </source>
</evidence>
<dbReference type="Gene3D" id="4.10.800.10">
    <property type="entry name" value="Thyroglobulin type-1"/>
    <property type="match status" value="2"/>
</dbReference>
<evidence type="ECO:0000313" key="5">
    <source>
        <dbReference type="EMBL" id="CAI9734992.1"/>
    </source>
</evidence>
<proteinExistence type="predicted"/>
<name>A0AA36FEU4_OCTVU</name>
<keyword evidence="3" id="KW-1133">Transmembrane helix</keyword>
<dbReference type="SMART" id="SM00211">
    <property type="entry name" value="TY"/>
    <property type="match status" value="2"/>
</dbReference>
<dbReference type="PROSITE" id="PS51162">
    <property type="entry name" value="THYROGLOBULIN_1_2"/>
    <property type="match status" value="1"/>
</dbReference>
<keyword evidence="6" id="KW-1185">Reference proteome</keyword>
<keyword evidence="3" id="KW-0812">Transmembrane</keyword>
<feature type="disulfide bond" evidence="2">
    <location>
        <begin position="144"/>
        <end position="163"/>
    </location>
</feature>
<dbReference type="Proteomes" id="UP001162480">
    <property type="component" value="Chromosome 17"/>
</dbReference>
<evidence type="ECO:0000259" key="4">
    <source>
        <dbReference type="PROSITE" id="PS51162"/>
    </source>
</evidence>
<organism evidence="5 6">
    <name type="scientific">Octopus vulgaris</name>
    <name type="common">Common octopus</name>
    <dbReference type="NCBI Taxonomy" id="6645"/>
    <lineage>
        <taxon>Eukaryota</taxon>
        <taxon>Metazoa</taxon>
        <taxon>Spiralia</taxon>
        <taxon>Lophotrochozoa</taxon>
        <taxon>Mollusca</taxon>
        <taxon>Cephalopoda</taxon>
        <taxon>Coleoidea</taxon>
        <taxon>Octopodiformes</taxon>
        <taxon>Octopoda</taxon>
        <taxon>Incirrata</taxon>
        <taxon>Octopodidae</taxon>
        <taxon>Octopus</taxon>
    </lineage>
</organism>
<dbReference type="CDD" id="cd00191">
    <property type="entry name" value="TY"/>
    <property type="match status" value="1"/>
</dbReference>
<dbReference type="InterPro" id="IPR036857">
    <property type="entry name" value="Thyroglobulin_1_sf"/>
</dbReference>
<evidence type="ECO:0000256" key="1">
    <source>
        <dbReference type="ARBA" id="ARBA00023157"/>
    </source>
</evidence>
<protein>
    <recommendedName>
        <fullName evidence="4">Thyroglobulin type-1 domain-containing protein</fullName>
    </recommendedName>
</protein>
<dbReference type="AlphaFoldDB" id="A0AA36FEU4"/>
<keyword evidence="3" id="KW-0472">Membrane</keyword>
<gene>
    <name evidence="5" type="ORF">OCTVUL_1B007215</name>
</gene>
<dbReference type="SUPFAM" id="SSF57610">
    <property type="entry name" value="Thyroglobulin type-1 domain"/>
    <property type="match status" value="2"/>
</dbReference>
<dbReference type="EMBL" id="OX597830">
    <property type="protein sequence ID" value="CAI9734992.1"/>
    <property type="molecule type" value="Genomic_DNA"/>
</dbReference>